<evidence type="ECO:0000313" key="1">
    <source>
        <dbReference type="EMBL" id="KAB2568577.1"/>
    </source>
</evidence>
<dbReference type="EMBL" id="VCHE01000351">
    <property type="protein sequence ID" value="KAB2568577.1"/>
    <property type="molecule type" value="Genomic_DNA"/>
</dbReference>
<gene>
    <name evidence="1" type="ORF">DBV05_g12744</name>
</gene>
<protein>
    <submittedName>
        <fullName evidence="1">Uncharacterized protein</fullName>
    </submittedName>
</protein>
<dbReference type="AlphaFoldDB" id="A0A5N5CTA6"/>
<organism evidence="1 2">
    <name type="scientific">Lasiodiplodia theobromae</name>
    <dbReference type="NCBI Taxonomy" id="45133"/>
    <lineage>
        <taxon>Eukaryota</taxon>
        <taxon>Fungi</taxon>
        <taxon>Dikarya</taxon>
        <taxon>Ascomycota</taxon>
        <taxon>Pezizomycotina</taxon>
        <taxon>Dothideomycetes</taxon>
        <taxon>Dothideomycetes incertae sedis</taxon>
        <taxon>Botryosphaeriales</taxon>
        <taxon>Botryosphaeriaceae</taxon>
        <taxon>Lasiodiplodia</taxon>
    </lineage>
</organism>
<keyword evidence="2" id="KW-1185">Reference proteome</keyword>
<dbReference type="Proteomes" id="UP000325902">
    <property type="component" value="Unassembled WGS sequence"/>
</dbReference>
<sequence length="138" mass="16457">MKDHWRKEYGWSLGGGKGRLTRRVEERLEERFWEAAKQVYCQRFFPGFHGSQYFERAWDKANKNWEELEKRARATIEDGEKDEVSPWLDRTQWLPYLARLDRDNLLASIEEPNTNPDRLEEPVAAAIWKAMDDVARIS</sequence>
<reference evidence="1 2" key="1">
    <citation type="journal article" date="2019" name="Sci. Rep.">
        <title>A multi-omics analysis of the grapevine pathogen Lasiodiplodia theobromae reveals that temperature affects the expression of virulence- and pathogenicity-related genes.</title>
        <authorList>
            <person name="Felix C."/>
            <person name="Meneses R."/>
            <person name="Goncalves M.F.M."/>
            <person name="Tilleman L."/>
            <person name="Duarte A.S."/>
            <person name="Jorrin-Novo J.V."/>
            <person name="Van de Peer Y."/>
            <person name="Deforce D."/>
            <person name="Van Nieuwerburgh F."/>
            <person name="Esteves A.C."/>
            <person name="Alves A."/>
        </authorList>
    </citation>
    <scope>NUCLEOTIDE SEQUENCE [LARGE SCALE GENOMIC DNA]</scope>
    <source>
        <strain evidence="1 2">LA-SOL3</strain>
    </source>
</reference>
<accession>A0A5N5CTA6</accession>
<evidence type="ECO:0000313" key="2">
    <source>
        <dbReference type="Proteomes" id="UP000325902"/>
    </source>
</evidence>
<dbReference type="OrthoDB" id="3689058at2759"/>
<proteinExistence type="predicted"/>
<name>A0A5N5CTA6_9PEZI</name>
<comment type="caution">
    <text evidence="1">The sequence shown here is derived from an EMBL/GenBank/DDBJ whole genome shotgun (WGS) entry which is preliminary data.</text>
</comment>